<dbReference type="InterPro" id="IPR006620">
    <property type="entry name" value="Pro_4_hyd_alph"/>
</dbReference>
<accession>A0AAD7XI11</accession>
<dbReference type="Pfam" id="PF01549">
    <property type="entry name" value="ShK"/>
    <property type="match status" value="1"/>
</dbReference>
<dbReference type="GO" id="GO:0031418">
    <property type="term" value="F:L-ascorbic acid binding"/>
    <property type="evidence" value="ECO:0007669"/>
    <property type="project" value="InterPro"/>
</dbReference>
<feature type="domain" description="Fe2OG dioxygenase" evidence="11">
    <location>
        <begin position="338"/>
        <end position="444"/>
    </location>
</feature>
<sequence>MLLLLLFLIPALAAQPKSVAVSVRNLSGREVMVYWLSPSGERVPQTPKPTKHGSSASINSYEGHRFEVRGTDAHEKCDMWASMGECKKNPRYMLKSCAGACGGGGRATFAVADVEEFLTVDRDWSVSRESFALRARRLLERIFDECGDESCGCAAPQIDQFLAEKVSEVELEIRISGAPPSLVVEPPSCDARACIDEVVSAADHLDRAAKELRKGTKEKAERLRNESCAVPERPTTFQDHPNVSLWWEGRRVRDLFHYSFMPEARISMVEDFVTADECREMMARARPRLQRATHAHDGDLTHVSEARDAQQATVTLPAVQARTISLANFLSNYSLPSDGQEALMAIQYTRGQQYMLHCDGSCDGTPFLSGGRLATVLMYCQNADEGGATTFPNAGVHVSPALYSAVYFHFRHPTTNLTEAWHTEHSGCPVLSGEKWVITHWLRAGVSKEQPASRFSPFGGPNN</sequence>
<dbReference type="InterPro" id="IPR003582">
    <property type="entry name" value="ShKT_dom"/>
</dbReference>
<dbReference type="PANTHER" id="PTHR10869:SF226">
    <property type="entry name" value="PROLYL 4-HYDROXYLASE ALPHA SUBUNIT DOMAIN-CONTAINING PROTEIN"/>
    <property type="match status" value="1"/>
</dbReference>
<dbReference type="InterPro" id="IPR005123">
    <property type="entry name" value="Oxoglu/Fe-dep_dioxygenase_dom"/>
</dbReference>
<keyword evidence="10" id="KW-0472">Membrane</keyword>
<evidence type="ECO:0000256" key="7">
    <source>
        <dbReference type="ARBA" id="ARBA00022989"/>
    </source>
</evidence>
<dbReference type="PROSITE" id="PS51471">
    <property type="entry name" value="FE2OG_OXY"/>
    <property type="match status" value="1"/>
</dbReference>
<dbReference type="GO" id="GO:0016020">
    <property type="term" value="C:membrane"/>
    <property type="evidence" value="ECO:0007669"/>
    <property type="project" value="UniProtKB-SubCell"/>
</dbReference>
<dbReference type="InterPro" id="IPR045054">
    <property type="entry name" value="P4HA-like"/>
</dbReference>
<dbReference type="GO" id="GO:0004656">
    <property type="term" value="F:procollagen-proline 4-dioxygenase activity"/>
    <property type="evidence" value="ECO:0007669"/>
    <property type="project" value="TreeGrafter"/>
</dbReference>
<evidence type="ECO:0000313" key="12">
    <source>
        <dbReference type="EMBL" id="KAJ8600103.1"/>
    </source>
</evidence>
<dbReference type="Gene3D" id="2.60.40.780">
    <property type="entry name" value="von Hippel-Lindau disease tumour suppressor, beta domain"/>
    <property type="match status" value="1"/>
</dbReference>
<dbReference type="Pfam" id="PF13640">
    <property type="entry name" value="2OG-FeII_Oxy_3"/>
    <property type="match status" value="1"/>
</dbReference>
<gene>
    <name evidence="12" type="ORF">CTAYLR_003456</name>
</gene>
<protein>
    <recommendedName>
        <fullName evidence="11">Fe2OG dioxygenase domain-containing protein</fullName>
    </recommendedName>
</protein>
<evidence type="ECO:0000256" key="4">
    <source>
        <dbReference type="ARBA" id="ARBA00022692"/>
    </source>
</evidence>
<keyword evidence="5" id="KW-0479">Metal-binding</keyword>
<evidence type="ECO:0000259" key="11">
    <source>
        <dbReference type="PROSITE" id="PS51471"/>
    </source>
</evidence>
<dbReference type="InterPro" id="IPR044862">
    <property type="entry name" value="Pro_4_hyd_alph_FE2OG_OXY"/>
</dbReference>
<dbReference type="PANTHER" id="PTHR10869">
    <property type="entry name" value="PROLYL 4-HYDROXYLASE ALPHA SUBUNIT"/>
    <property type="match status" value="1"/>
</dbReference>
<comment type="cofactor">
    <cofactor evidence="1">
        <name>L-ascorbate</name>
        <dbReference type="ChEBI" id="CHEBI:38290"/>
    </cofactor>
</comment>
<dbReference type="GO" id="GO:0005783">
    <property type="term" value="C:endoplasmic reticulum"/>
    <property type="evidence" value="ECO:0007669"/>
    <property type="project" value="TreeGrafter"/>
</dbReference>
<keyword evidence="8" id="KW-0560">Oxidoreductase</keyword>
<keyword evidence="7" id="KW-1133">Transmembrane helix</keyword>
<evidence type="ECO:0000256" key="1">
    <source>
        <dbReference type="ARBA" id="ARBA00001961"/>
    </source>
</evidence>
<reference evidence="12" key="1">
    <citation type="submission" date="2023-01" db="EMBL/GenBank/DDBJ databases">
        <title>Metagenome sequencing of chrysophaentin producing Chrysophaeum taylorii.</title>
        <authorList>
            <person name="Davison J."/>
            <person name="Bewley C."/>
        </authorList>
    </citation>
    <scope>NUCLEOTIDE SEQUENCE</scope>
    <source>
        <strain evidence="12">NIES-1699</strain>
    </source>
</reference>
<keyword evidence="9" id="KW-0408">Iron</keyword>
<dbReference type="GO" id="GO:0005506">
    <property type="term" value="F:iron ion binding"/>
    <property type="evidence" value="ECO:0007669"/>
    <property type="project" value="InterPro"/>
</dbReference>
<evidence type="ECO:0000256" key="8">
    <source>
        <dbReference type="ARBA" id="ARBA00023002"/>
    </source>
</evidence>
<keyword evidence="13" id="KW-1185">Reference proteome</keyword>
<evidence type="ECO:0000256" key="3">
    <source>
        <dbReference type="ARBA" id="ARBA00004308"/>
    </source>
</evidence>
<proteinExistence type="predicted"/>
<dbReference type="SMART" id="SM00702">
    <property type="entry name" value="P4Hc"/>
    <property type="match status" value="1"/>
</dbReference>
<name>A0AAD7XI11_9STRA</name>
<evidence type="ECO:0000256" key="9">
    <source>
        <dbReference type="ARBA" id="ARBA00023004"/>
    </source>
</evidence>
<dbReference type="Proteomes" id="UP001230188">
    <property type="component" value="Unassembled WGS sequence"/>
</dbReference>
<evidence type="ECO:0000256" key="10">
    <source>
        <dbReference type="ARBA" id="ARBA00023136"/>
    </source>
</evidence>
<evidence type="ECO:0000256" key="2">
    <source>
        <dbReference type="ARBA" id="ARBA00004167"/>
    </source>
</evidence>
<comment type="subcellular location">
    <subcellularLocation>
        <location evidence="3">Endomembrane system</location>
    </subcellularLocation>
    <subcellularLocation>
        <location evidence="2">Membrane</location>
        <topology evidence="2">Single-pass membrane protein</topology>
    </subcellularLocation>
</comment>
<dbReference type="AlphaFoldDB" id="A0AAD7XI11"/>
<dbReference type="EMBL" id="JAQMWT010000529">
    <property type="protein sequence ID" value="KAJ8600103.1"/>
    <property type="molecule type" value="Genomic_DNA"/>
</dbReference>
<evidence type="ECO:0000256" key="6">
    <source>
        <dbReference type="ARBA" id="ARBA00022964"/>
    </source>
</evidence>
<keyword evidence="6" id="KW-0223">Dioxygenase</keyword>
<evidence type="ECO:0000313" key="13">
    <source>
        <dbReference type="Proteomes" id="UP001230188"/>
    </source>
</evidence>
<dbReference type="InterPro" id="IPR037140">
    <property type="entry name" value="VHL_beta_dom_sf"/>
</dbReference>
<organism evidence="12 13">
    <name type="scientific">Chrysophaeum taylorii</name>
    <dbReference type="NCBI Taxonomy" id="2483200"/>
    <lineage>
        <taxon>Eukaryota</taxon>
        <taxon>Sar</taxon>
        <taxon>Stramenopiles</taxon>
        <taxon>Ochrophyta</taxon>
        <taxon>Pelagophyceae</taxon>
        <taxon>Pelagomonadales</taxon>
        <taxon>Pelagomonadaceae</taxon>
        <taxon>Chrysophaeum</taxon>
    </lineage>
</organism>
<evidence type="ECO:0000256" key="5">
    <source>
        <dbReference type="ARBA" id="ARBA00022723"/>
    </source>
</evidence>
<keyword evidence="4" id="KW-0812">Transmembrane</keyword>
<comment type="caution">
    <text evidence="12">The sequence shown here is derived from an EMBL/GenBank/DDBJ whole genome shotgun (WGS) entry which is preliminary data.</text>
</comment>
<dbReference type="Gene3D" id="2.60.120.620">
    <property type="entry name" value="q2cbj1_9rhob like domain"/>
    <property type="match status" value="1"/>
</dbReference>